<organism evidence="1 2">
    <name type="scientific">Paenalcaligenes hominis</name>
    <dbReference type="NCBI Taxonomy" id="643674"/>
    <lineage>
        <taxon>Bacteria</taxon>
        <taxon>Pseudomonadati</taxon>
        <taxon>Pseudomonadota</taxon>
        <taxon>Betaproteobacteria</taxon>
        <taxon>Burkholderiales</taxon>
        <taxon>Alcaligenaceae</taxon>
        <taxon>Paenalcaligenes</taxon>
    </lineage>
</organism>
<dbReference type="EMBL" id="CP019697">
    <property type="protein sequence ID" value="AQS50661.1"/>
    <property type="molecule type" value="Genomic_DNA"/>
</dbReference>
<sequence>MSPTNHLIATFDEGAVLSLYLDDCPVQAYVVVSEPNIDLVADIVPKERFEADGDIHVMAVGQPEDAAAMIEDVSQNINPDDTVVFLCLDKATKDEVLAQFGITPGQTQHH</sequence>
<evidence type="ECO:0000313" key="1">
    <source>
        <dbReference type="EMBL" id="AQS50661.1"/>
    </source>
</evidence>
<dbReference type="Proteomes" id="UP000189369">
    <property type="component" value="Chromosome"/>
</dbReference>
<dbReference type="AlphaFoldDB" id="A0A1U9JY34"/>
<evidence type="ECO:0000313" key="2">
    <source>
        <dbReference type="Proteomes" id="UP000189369"/>
    </source>
</evidence>
<dbReference type="STRING" id="643674.PAEH1_02240"/>
<gene>
    <name evidence="1" type="ORF">PAEH1_02240</name>
</gene>
<accession>A0A1U9JY34</accession>
<name>A0A1U9JY34_9BURK</name>
<reference evidence="1 2" key="1">
    <citation type="submission" date="2017-01" db="EMBL/GenBank/DDBJ databases">
        <title>Complete Genome Sequence of Paenalcaligenes hominis, Isolated from a paraplegic Patient with neurogenic bladder.</title>
        <authorList>
            <person name="Mukhopadhyay R."/>
            <person name="Joaquin J."/>
            <person name="Hogue R."/>
            <person name="Kilaru A."/>
            <person name="Jospin G."/>
            <person name="Mars K."/>
            <person name="Eisen J.A."/>
            <person name="Chaturvedi V."/>
        </authorList>
    </citation>
    <scope>NUCLEOTIDE SEQUENCE [LARGE SCALE GENOMIC DNA]</scope>
    <source>
        <strain evidence="1 2">15S00501</strain>
    </source>
</reference>
<proteinExistence type="predicted"/>
<protein>
    <submittedName>
        <fullName evidence="1">Uncharacterized protein</fullName>
    </submittedName>
</protein>
<dbReference type="KEGG" id="phn:PAEH1_02240"/>
<dbReference type="OrthoDB" id="8665290at2"/>